<evidence type="ECO:0000259" key="5">
    <source>
        <dbReference type="PROSITE" id="PS51900"/>
    </source>
</evidence>
<reference evidence="6 7" key="1">
    <citation type="submission" date="2023-07" db="EMBL/GenBank/DDBJ databases">
        <title>Sequencing the genomes of 1000 actinobacteria strains.</title>
        <authorList>
            <person name="Klenk H.-P."/>
        </authorList>
    </citation>
    <scope>NUCLEOTIDE SEQUENCE [LARGE SCALE GENOMIC DNA]</scope>
    <source>
        <strain evidence="6 7">GD13</strain>
    </source>
</reference>
<evidence type="ECO:0000313" key="6">
    <source>
        <dbReference type="EMBL" id="MDP9820456.1"/>
    </source>
</evidence>
<name>A0ABT9NJC7_9ACTN</name>
<feature type="domain" description="Core-binding (CB)" evidence="5">
    <location>
        <begin position="3"/>
        <end position="84"/>
    </location>
</feature>
<dbReference type="Proteomes" id="UP001240447">
    <property type="component" value="Unassembled WGS sequence"/>
</dbReference>
<proteinExistence type="predicted"/>
<dbReference type="InterPro" id="IPR002104">
    <property type="entry name" value="Integrase_catalytic"/>
</dbReference>
<dbReference type="PANTHER" id="PTHR30349">
    <property type="entry name" value="PHAGE INTEGRASE-RELATED"/>
    <property type="match status" value="1"/>
</dbReference>
<organism evidence="6 7">
    <name type="scientific">Nocardioides massiliensis</name>
    <dbReference type="NCBI Taxonomy" id="1325935"/>
    <lineage>
        <taxon>Bacteria</taxon>
        <taxon>Bacillati</taxon>
        <taxon>Actinomycetota</taxon>
        <taxon>Actinomycetes</taxon>
        <taxon>Propionibacteriales</taxon>
        <taxon>Nocardioidaceae</taxon>
        <taxon>Nocardioides</taxon>
    </lineage>
</organism>
<dbReference type="InterPro" id="IPR011010">
    <property type="entry name" value="DNA_brk_join_enz"/>
</dbReference>
<dbReference type="SUPFAM" id="SSF56349">
    <property type="entry name" value="DNA breaking-rejoining enzymes"/>
    <property type="match status" value="1"/>
</dbReference>
<dbReference type="InterPro" id="IPR044068">
    <property type="entry name" value="CB"/>
</dbReference>
<dbReference type="Pfam" id="PF00589">
    <property type="entry name" value="Phage_integrase"/>
    <property type="match status" value="1"/>
</dbReference>
<dbReference type="PROSITE" id="PS51898">
    <property type="entry name" value="TYR_RECOMBINASE"/>
    <property type="match status" value="1"/>
</dbReference>
<evidence type="ECO:0000313" key="7">
    <source>
        <dbReference type="Proteomes" id="UP001240447"/>
    </source>
</evidence>
<evidence type="ECO:0000256" key="1">
    <source>
        <dbReference type="ARBA" id="ARBA00023125"/>
    </source>
</evidence>
<dbReference type="InterPro" id="IPR010998">
    <property type="entry name" value="Integrase_recombinase_N"/>
</dbReference>
<dbReference type="CDD" id="cd00397">
    <property type="entry name" value="DNA_BRE_C"/>
    <property type="match status" value="1"/>
</dbReference>
<keyword evidence="1 3" id="KW-0238">DNA-binding</keyword>
<keyword evidence="7" id="KW-1185">Reference proteome</keyword>
<feature type="domain" description="Tyr recombinase" evidence="4">
    <location>
        <begin position="107"/>
        <end position="321"/>
    </location>
</feature>
<dbReference type="InterPro" id="IPR013762">
    <property type="entry name" value="Integrase-like_cat_sf"/>
</dbReference>
<dbReference type="PROSITE" id="PS51900">
    <property type="entry name" value="CB"/>
    <property type="match status" value="1"/>
</dbReference>
<accession>A0ABT9NJC7</accession>
<dbReference type="RefSeq" id="WP_068120675.1">
    <property type="nucleotide sequence ID" value="NZ_CCXJ01000295.1"/>
</dbReference>
<dbReference type="Gene3D" id="1.10.150.130">
    <property type="match status" value="1"/>
</dbReference>
<protein>
    <submittedName>
        <fullName evidence="6">Integrase</fullName>
    </submittedName>
</protein>
<dbReference type="Gene3D" id="1.10.443.10">
    <property type="entry name" value="Intergrase catalytic core"/>
    <property type="match status" value="1"/>
</dbReference>
<evidence type="ECO:0000256" key="2">
    <source>
        <dbReference type="ARBA" id="ARBA00023172"/>
    </source>
</evidence>
<dbReference type="EMBL" id="JAUSQM010000001">
    <property type="protein sequence ID" value="MDP9820456.1"/>
    <property type="molecule type" value="Genomic_DNA"/>
</dbReference>
<evidence type="ECO:0000259" key="4">
    <source>
        <dbReference type="PROSITE" id="PS51898"/>
    </source>
</evidence>
<evidence type="ECO:0000256" key="3">
    <source>
        <dbReference type="PROSITE-ProRule" id="PRU01248"/>
    </source>
</evidence>
<dbReference type="InterPro" id="IPR050090">
    <property type="entry name" value="Tyrosine_recombinase_XerCD"/>
</dbReference>
<sequence>MHQALSDAIDDYQRWRKSQQISKQTIANEASILRRFLSVNGNIQCRQISEVHVTRHMEDASKTRSTDSLKLDHTVLTTFFKWMRHTKRLPTDRDPMFGRRTPKTIRKERNRLHVSAFPLLLDTAEKKTPRNRALVALMLYTLLRDQDIADLRIRDLDMNAGYLMCRIKKTKLEDRMPVSLELDTEMRQWLTAYTKAVGVLQPHYYLIPRLAPTPMRGADGMFTEVLLTPQPELPLSRGTRVIQGILQGAGFPITDSHGNTAREGCHTLRRSGARALFDQLVADGYDGALRVVQAMLHHSSVEQTERYIGITADRRTRDDLLKGKQMYRLGSGDGVVSLVR</sequence>
<keyword evidence="2" id="KW-0233">DNA recombination</keyword>
<gene>
    <name evidence="6" type="ORF">J2S59_000265</name>
</gene>
<comment type="caution">
    <text evidence="6">The sequence shown here is derived from an EMBL/GenBank/DDBJ whole genome shotgun (WGS) entry which is preliminary data.</text>
</comment>